<dbReference type="Pfam" id="PF18451">
    <property type="entry name" value="CdiA_C"/>
    <property type="match status" value="1"/>
</dbReference>
<keyword evidence="4" id="KW-1185">Reference proteome</keyword>
<sequence>MSEVFRLWERMKGCGALILVFILSLAVISDANVVVASGINASGINAEGIHAEGIRVEGINPTGINSSENEQNGGLYRVTKLGAAATNSSQVGSTPSVQGTGPVAGYSQGSNILPGMNQQKAFGVSDAFTNSMTLNKIYQDGGLHRVSKLGVMANSSTSFGSIPPKLGAYPPAAKPQASTPVPFPKGKAPLQGEGYGTQSFWTSVTNATKKHGLEMSAGAGLLGLAAGGALAAKARGRAGSSGSSGSLQRVPQWLIASGGALSFGALSKKQWSAHKGKIAAASLSIAVLGGGSAYLYNENQKAAMDAAQAKERHQYYLLSKIEDSATYMKERYGDQPRGIYRDEQGKLRHANGDIAWDFIEQYAYKNPALFEEFVYPTYEHGERVIYWGGKVAEWAIANGMDVHEAEKFITFVPAELRKEAFENAYTHVSVKAFQDGGELPNFGAIFPIAAAGAIKNTGKTIPNVEASTGSGVVNGSNKSPLQGAKGTGKITGSLNGLTDAEKKVVNDLTARGKNVEIIPKDPNSKVKTPDFKVDGVKTELKTLENPNVNTGITRIQKGLKQGAETVIIDARDAGLTVDQAKQIINRASGTYPNRTIPGKVEIWTNEGTITYP</sequence>
<proteinExistence type="predicted"/>
<evidence type="ECO:0000256" key="1">
    <source>
        <dbReference type="SAM" id="MobiDB-lite"/>
    </source>
</evidence>
<accession>A0ABY4WCS7</accession>
<feature type="region of interest" description="Disordered" evidence="1">
    <location>
        <begin position="170"/>
        <end position="189"/>
    </location>
</feature>
<evidence type="ECO:0000313" key="3">
    <source>
        <dbReference type="EMBL" id="USG64978.1"/>
    </source>
</evidence>
<evidence type="ECO:0000259" key="2">
    <source>
        <dbReference type="Pfam" id="PF18451"/>
    </source>
</evidence>
<evidence type="ECO:0000313" key="4">
    <source>
        <dbReference type="Proteomes" id="UP001056500"/>
    </source>
</evidence>
<protein>
    <recommendedName>
        <fullName evidence="2">tRNA nuclease CdiA C-terminal domain-containing protein</fullName>
    </recommendedName>
</protein>
<gene>
    <name evidence="3" type="ORF">NDK47_23095</name>
</gene>
<dbReference type="RefSeq" id="WP_251872085.1">
    <property type="nucleotide sequence ID" value="NZ_CP098755.1"/>
</dbReference>
<reference evidence="3" key="1">
    <citation type="submission" date="2022-06" db="EMBL/GenBank/DDBJ databases">
        <title>Genome sequencing of Brevibacillus sp. BB3-R1.</title>
        <authorList>
            <person name="Heo J."/>
            <person name="Lee D."/>
            <person name="Won M."/>
            <person name="Han B.-H."/>
            <person name="Hong S.-B."/>
            <person name="Kwon S.-W."/>
        </authorList>
    </citation>
    <scope>NUCLEOTIDE SEQUENCE</scope>
    <source>
        <strain evidence="3">BB3-R1</strain>
    </source>
</reference>
<dbReference type="InterPro" id="IPR040559">
    <property type="entry name" value="CdiA_C"/>
</dbReference>
<dbReference type="Proteomes" id="UP001056500">
    <property type="component" value="Chromosome"/>
</dbReference>
<organism evidence="3 4">
    <name type="scientific">Brevibacillus ruminantium</name>
    <dbReference type="NCBI Taxonomy" id="2950604"/>
    <lineage>
        <taxon>Bacteria</taxon>
        <taxon>Bacillati</taxon>
        <taxon>Bacillota</taxon>
        <taxon>Bacilli</taxon>
        <taxon>Bacillales</taxon>
        <taxon>Paenibacillaceae</taxon>
        <taxon>Brevibacillus</taxon>
    </lineage>
</organism>
<name>A0ABY4WCS7_9BACL</name>
<dbReference type="EMBL" id="CP098755">
    <property type="protein sequence ID" value="USG64978.1"/>
    <property type="molecule type" value="Genomic_DNA"/>
</dbReference>
<dbReference type="Gene3D" id="3.40.1350.120">
    <property type="match status" value="1"/>
</dbReference>
<feature type="domain" description="tRNA nuclease CdiA C-terminal" evidence="2">
    <location>
        <begin position="527"/>
        <end position="609"/>
    </location>
</feature>